<dbReference type="Proteomes" id="UP000198844">
    <property type="component" value="Unassembled WGS sequence"/>
</dbReference>
<accession>A0A1I7B6R0</accession>
<protein>
    <submittedName>
        <fullName evidence="1">Uncharacterized protein</fullName>
    </submittedName>
</protein>
<dbReference type="AlphaFoldDB" id="A0A1I7B6R0"/>
<sequence>MLQRWIGRLACRIGRHQWAPGTHYHYILNDSGIHFHECGRCGKGRSS</sequence>
<dbReference type="EMBL" id="FPBH01000004">
    <property type="protein sequence ID" value="SFT82837.1"/>
    <property type="molecule type" value="Genomic_DNA"/>
</dbReference>
<reference evidence="1 2" key="1">
    <citation type="submission" date="2016-10" db="EMBL/GenBank/DDBJ databases">
        <authorList>
            <person name="de Groot N.N."/>
        </authorList>
    </citation>
    <scope>NUCLEOTIDE SEQUENCE [LARGE SCALE GENOMIC DNA]</scope>
    <source>
        <strain evidence="1 2">LMG 27731</strain>
    </source>
</reference>
<evidence type="ECO:0000313" key="1">
    <source>
        <dbReference type="EMBL" id="SFT82837.1"/>
    </source>
</evidence>
<evidence type="ECO:0000313" key="2">
    <source>
        <dbReference type="Proteomes" id="UP000198844"/>
    </source>
</evidence>
<organism evidence="1 2">
    <name type="scientific">Paraburkholderia aspalathi</name>
    <dbReference type="NCBI Taxonomy" id="1324617"/>
    <lineage>
        <taxon>Bacteria</taxon>
        <taxon>Pseudomonadati</taxon>
        <taxon>Pseudomonadota</taxon>
        <taxon>Betaproteobacteria</taxon>
        <taxon>Burkholderiales</taxon>
        <taxon>Burkholderiaceae</taxon>
        <taxon>Paraburkholderia</taxon>
    </lineage>
</organism>
<gene>
    <name evidence="1" type="ORF">SAMN05192563_1004225</name>
</gene>
<proteinExistence type="predicted"/>
<name>A0A1I7B6R0_9BURK</name>